<proteinExistence type="predicted"/>
<dbReference type="Proteomes" id="UP000484076">
    <property type="component" value="Unassembled WGS sequence"/>
</dbReference>
<dbReference type="AlphaFoldDB" id="A0A8X8KPG8"/>
<evidence type="ECO:0000313" key="3">
    <source>
        <dbReference type="Proteomes" id="UP000484076"/>
    </source>
</evidence>
<accession>A0A8X8KPG8</accession>
<dbReference type="RefSeq" id="WP_152828226.1">
    <property type="nucleotide sequence ID" value="NZ_WHUT02000011.1"/>
</dbReference>
<dbReference type="Pfam" id="PF06568">
    <property type="entry name" value="YjiS-like"/>
    <property type="match status" value="1"/>
</dbReference>
<sequence>MFASLHTASLTLRSMPKGGTLARIAATLQLGLIARRQRAHLGRLDDHALADIGLTRADALAEAARPVWDVPASWRC</sequence>
<evidence type="ECO:0000313" key="2">
    <source>
        <dbReference type="EMBL" id="NUB46055.1"/>
    </source>
</evidence>
<evidence type="ECO:0000259" key="1">
    <source>
        <dbReference type="Pfam" id="PF06568"/>
    </source>
</evidence>
<keyword evidence="3" id="KW-1185">Reference proteome</keyword>
<comment type="caution">
    <text evidence="2">The sequence shown here is derived from an EMBL/GenBank/DDBJ whole genome shotgun (WGS) entry which is preliminary data.</text>
</comment>
<dbReference type="EMBL" id="WHUT02000011">
    <property type="protein sequence ID" value="NUB46055.1"/>
    <property type="molecule type" value="Genomic_DNA"/>
</dbReference>
<feature type="domain" description="YjiS-like" evidence="1">
    <location>
        <begin position="25"/>
        <end position="59"/>
    </location>
</feature>
<gene>
    <name evidence="2" type="ORF">GEU84_016775</name>
</gene>
<organism evidence="2 3">
    <name type="scientific">Fertoeibacter niger</name>
    <dbReference type="NCBI Taxonomy" id="2656921"/>
    <lineage>
        <taxon>Bacteria</taxon>
        <taxon>Pseudomonadati</taxon>
        <taxon>Pseudomonadota</taxon>
        <taxon>Alphaproteobacteria</taxon>
        <taxon>Rhodobacterales</taxon>
        <taxon>Paracoccaceae</taxon>
        <taxon>Fertoeibacter</taxon>
    </lineage>
</organism>
<reference evidence="2" key="1">
    <citation type="submission" date="2020-05" db="EMBL/GenBank/DDBJ databases">
        <title>Fertoebacter nigrum gen. nov., sp. nov., a new member of the family Rhodobacteraceae.</title>
        <authorList>
            <person name="Szuroczki S."/>
            <person name="Abbaszade G."/>
            <person name="Buni D."/>
            <person name="Schumann P."/>
            <person name="Toth E."/>
        </authorList>
    </citation>
    <scope>NUCLEOTIDE SEQUENCE</scope>
    <source>
        <strain evidence="2">RG-N-1a</strain>
    </source>
</reference>
<protein>
    <submittedName>
        <fullName evidence="2">DUF1127 domain-containing protein</fullName>
    </submittedName>
</protein>
<name>A0A8X8KPG8_9RHOB</name>
<dbReference type="InterPro" id="IPR009506">
    <property type="entry name" value="YjiS-like"/>
</dbReference>